<evidence type="ECO:0000313" key="2">
    <source>
        <dbReference type="Proteomes" id="UP000094094"/>
    </source>
</evidence>
<dbReference type="AlphaFoldDB" id="A0A1D7VW06"/>
<dbReference type="OrthoDB" id="4281224at2"/>
<dbReference type="RefSeq" id="WP_069573325.1">
    <property type="nucleotide sequence ID" value="NZ_CP017157.1"/>
</dbReference>
<dbReference type="Proteomes" id="UP000094094">
    <property type="component" value="Chromosome"/>
</dbReference>
<keyword evidence="2" id="KW-1185">Reference proteome</keyword>
<reference evidence="1 2" key="1">
    <citation type="submission" date="2016-09" db="EMBL/GenBank/DDBJ databases">
        <title>Complete genome sequencing of Streptomyces lydicus 103 and metabolic pathways analysis of antibiotic biosynthesis.</title>
        <authorList>
            <person name="Jia N."/>
            <person name="Ding M.-Z."/>
            <person name="Gao F."/>
            <person name="Yuan Y.-J."/>
        </authorList>
    </citation>
    <scope>NUCLEOTIDE SEQUENCE [LARGE SCALE GENOMIC DNA]</scope>
    <source>
        <strain evidence="1 2">103</strain>
    </source>
</reference>
<proteinExistence type="predicted"/>
<organism evidence="1 2">
    <name type="scientific">Streptomyces lydicus</name>
    <dbReference type="NCBI Taxonomy" id="47763"/>
    <lineage>
        <taxon>Bacteria</taxon>
        <taxon>Bacillati</taxon>
        <taxon>Actinomycetota</taxon>
        <taxon>Actinomycetes</taxon>
        <taxon>Kitasatosporales</taxon>
        <taxon>Streptomycetaceae</taxon>
        <taxon>Streptomyces</taxon>
    </lineage>
</organism>
<name>A0A1D7VW06_9ACTN</name>
<sequence>MVTPVTPDEANEAIRAFMVAPVRRGRPLWPEEQARYEELLDAWAAAVRGGSAASGFALNGC</sequence>
<evidence type="ECO:0000313" key="1">
    <source>
        <dbReference type="EMBL" id="AOP50946.1"/>
    </source>
</evidence>
<protein>
    <submittedName>
        <fullName evidence="1">Uncharacterized protein</fullName>
    </submittedName>
</protein>
<gene>
    <name evidence="1" type="ORF">SL103_02950</name>
</gene>
<accession>A0A1D7VW06</accession>
<dbReference type="KEGG" id="slc:SL103_02950"/>
<dbReference type="EMBL" id="CP017157">
    <property type="protein sequence ID" value="AOP50946.1"/>
    <property type="molecule type" value="Genomic_DNA"/>
</dbReference>